<reference evidence="3 4" key="1">
    <citation type="submission" date="2015-09" db="EMBL/GenBank/DDBJ databases">
        <authorList>
            <consortium name="Pathogen Informatics"/>
        </authorList>
    </citation>
    <scope>NUCLEOTIDE SEQUENCE [LARGE SCALE GENOMIC DNA]</scope>
    <source>
        <strain evidence="3 4">2789STDY5608850</strain>
    </source>
</reference>
<dbReference type="InterPro" id="IPR029058">
    <property type="entry name" value="AB_hydrolase_fold"/>
</dbReference>
<organism evidence="3 4">
    <name type="scientific">Hungatella hathewayi</name>
    <dbReference type="NCBI Taxonomy" id="154046"/>
    <lineage>
        <taxon>Bacteria</taxon>
        <taxon>Bacillati</taxon>
        <taxon>Bacillota</taxon>
        <taxon>Clostridia</taxon>
        <taxon>Lachnospirales</taxon>
        <taxon>Lachnospiraceae</taxon>
        <taxon>Hungatella</taxon>
    </lineage>
</organism>
<dbReference type="Proteomes" id="UP000095651">
    <property type="component" value="Unassembled WGS sequence"/>
</dbReference>
<dbReference type="PANTHER" id="PTHR48081">
    <property type="entry name" value="AB HYDROLASE SUPERFAMILY PROTEIN C4A8.06C"/>
    <property type="match status" value="1"/>
</dbReference>
<accession>A0A174MK77</accession>
<dbReference type="EMBL" id="CYZE01000026">
    <property type="protein sequence ID" value="CUP34668.1"/>
    <property type="molecule type" value="Genomic_DNA"/>
</dbReference>
<dbReference type="PANTHER" id="PTHR48081:SF6">
    <property type="entry name" value="PEPTIDASE S9 PROLYL OLIGOPEPTIDASE CATALYTIC DOMAIN-CONTAINING PROTEIN"/>
    <property type="match status" value="1"/>
</dbReference>
<dbReference type="Gene3D" id="3.40.50.1820">
    <property type="entry name" value="alpha/beta hydrolase"/>
    <property type="match status" value="1"/>
</dbReference>
<evidence type="ECO:0000259" key="2">
    <source>
        <dbReference type="Pfam" id="PF20434"/>
    </source>
</evidence>
<evidence type="ECO:0000313" key="3">
    <source>
        <dbReference type="EMBL" id="CUP34668.1"/>
    </source>
</evidence>
<dbReference type="AlphaFoldDB" id="A0A174MK77"/>
<evidence type="ECO:0000313" key="4">
    <source>
        <dbReference type="Proteomes" id="UP000095651"/>
    </source>
</evidence>
<dbReference type="InterPro" id="IPR050300">
    <property type="entry name" value="GDXG_lipolytic_enzyme"/>
</dbReference>
<protein>
    <submittedName>
        <fullName evidence="3">Acetyl esterase</fullName>
    </submittedName>
</protein>
<keyword evidence="1" id="KW-0378">Hydrolase</keyword>
<dbReference type="GO" id="GO:0016787">
    <property type="term" value="F:hydrolase activity"/>
    <property type="evidence" value="ECO:0007669"/>
    <property type="project" value="UniProtKB-KW"/>
</dbReference>
<proteinExistence type="predicted"/>
<sequence length="268" mass="29881">MDYQKITIEANGEEAELDCYLWSESPEYANGRKRPCVLILPGGGYSFVADREGEPVAFQFLAEGCQAAVLRYSVLPARYPTALMQAARAMVLLREHAEEWNIDPDKIIVQGFSAGGHLAASLGIFWNRPFLGERLGVEAERIRPDGMILCYPVISSGEYCHGDSFVNLLGESYDALVDEMSLEKQVHSQVPPAFIWHTFSDDCVPVENSLLFVMALRKQGIPTEFHMYPRGVHGLSLANSLTLSIQGHGIQEECQSWMALAKVWLKNL</sequence>
<gene>
    <name evidence="3" type="ORF">ERS852407_05667</name>
</gene>
<dbReference type="SUPFAM" id="SSF53474">
    <property type="entry name" value="alpha/beta-Hydrolases"/>
    <property type="match status" value="1"/>
</dbReference>
<name>A0A174MK77_9FIRM</name>
<feature type="domain" description="BD-FAE-like" evidence="2">
    <location>
        <begin position="31"/>
        <end position="215"/>
    </location>
</feature>
<dbReference type="InterPro" id="IPR049492">
    <property type="entry name" value="BD-FAE-like_dom"/>
</dbReference>
<dbReference type="RefSeq" id="WP_055660278.1">
    <property type="nucleotide sequence ID" value="NZ_CABIXC010000026.1"/>
</dbReference>
<evidence type="ECO:0000256" key="1">
    <source>
        <dbReference type="ARBA" id="ARBA00022801"/>
    </source>
</evidence>
<dbReference type="Pfam" id="PF20434">
    <property type="entry name" value="BD-FAE"/>
    <property type="match status" value="1"/>
</dbReference>